<dbReference type="AlphaFoldDB" id="A0A1C3N148"/>
<proteinExistence type="predicted"/>
<dbReference type="Proteomes" id="UP000199393">
    <property type="component" value="Chromosome I"/>
</dbReference>
<gene>
    <name evidence="1" type="ORF">GA0070620_1795</name>
</gene>
<name>A0A1C3N148_9ACTN</name>
<accession>A0A1C3N148</accession>
<dbReference type="EMBL" id="LT598496">
    <property type="protein sequence ID" value="SBV26307.1"/>
    <property type="molecule type" value="Genomic_DNA"/>
</dbReference>
<evidence type="ECO:0000313" key="1">
    <source>
        <dbReference type="EMBL" id="SBV26307.1"/>
    </source>
</evidence>
<organism evidence="1 2">
    <name type="scientific">Micromonospora krabiensis</name>
    <dbReference type="NCBI Taxonomy" id="307121"/>
    <lineage>
        <taxon>Bacteria</taxon>
        <taxon>Bacillati</taxon>
        <taxon>Actinomycetota</taxon>
        <taxon>Actinomycetes</taxon>
        <taxon>Micromonosporales</taxon>
        <taxon>Micromonosporaceae</taxon>
        <taxon>Micromonospora</taxon>
    </lineage>
</organism>
<sequence length="41" mass="4574">MTSINITTVELPDMAVRAYPATLITATHRDRLDRWGDLGDS</sequence>
<protein>
    <submittedName>
        <fullName evidence="1">Uncharacterized protein</fullName>
    </submittedName>
</protein>
<evidence type="ECO:0000313" key="2">
    <source>
        <dbReference type="Proteomes" id="UP000199393"/>
    </source>
</evidence>
<keyword evidence="2" id="KW-1185">Reference proteome</keyword>
<reference evidence="2" key="1">
    <citation type="submission" date="2016-06" db="EMBL/GenBank/DDBJ databases">
        <authorList>
            <person name="Varghese N."/>
        </authorList>
    </citation>
    <scope>NUCLEOTIDE SEQUENCE [LARGE SCALE GENOMIC DNA]</scope>
    <source>
        <strain evidence="2">DSM 45344</strain>
    </source>
</reference>